<dbReference type="CDD" id="cd02258">
    <property type="entry name" value="Peptidase_C25_N"/>
    <property type="match status" value="1"/>
</dbReference>
<keyword evidence="4" id="KW-1185">Reference proteome</keyword>
<dbReference type="RefSeq" id="WP_163386055.1">
    <property type="nucleotide sequence ID" value="NZ_JAUFQS010000009.1"/>
</dbReference>
<dbReference type="EMBL" id="JAUFQS010000009">
    <property type="protein sequence ID" value="MDN3688298.1"/>
    <property type="molecule type" value="Genomic_DNA"/>
</dbReference>
<evidence type="ECO:0000256" key="1">
    <source>
        <dbReference type="ARBA" id="ARBA00022729"/>
    </source>
</evidence>
<dbReference type="InterPro" id="IPR029031">
    <property type="entry name" value="Gingipain_N_sf"/>
</dbReference>
<keyword evidence="1" id="KW-0732">Signal</keyword>
<dbReference type="Gene3D" id="3.40.50.10390">
    <property type="entry name" value="Gingipain r, domain 1"/>
    <property type="match status" value="1"/>
</dbReference>
<dbReference type="InterPro" id="IPR029030">
    <property type="entry name" value="Caspase-like_dom_sf"/>
</dbReference>
<dbReference type="Pfam" id="PF01364">
    <property type="entry name" value="Peptidase_C25"/>
    <property type="match status" value="1"/>
</dbReference>
<accession>A0ABT8C681</accession>
<dbReference type="Gene3D" id="3.40.50.1460">
    <property type="match status" value="1"/>
</dbReference>
<dbReference type="NCBIfam" id="NF033707">
    <property type="entry name" value="T9SS_sortase"/>
    <property type="match status" value="1"/>
</dbReference>
<feature type="domain" description="Gingipain" evidence="2">
    <location>
        <begin position="369"/>
        <end position="728"/>
    </location>
</feature>
<comment type="caution">
    <text evidence="3">The sequence shown here is derived from an EMBL/GenBank/DDBJ whole genome shotgun (WGS) entry which is preliminary data.</text>
</comment>
<protein>
    <submittedName>
        <fullName evidence="3">Type IX secretion system sortase PorU</fullName>
    </submittedName>
</protein>
<dbReference type="InterPro" id="IPR001769">
    <property type="entry name" value="Gingipain"/>
</dbReference>
<gene>
    <name evidence="3" type="primary">porU</name>
    <name evidence="3" type="ORF">QWZ15_10690</name>
</gene>
<proteinExistence type="predicted"/>
<reference evidence="4" key="1">
    <citation type="journal article" date="2019" name="Int. J. Syst. Evol. Microbiol.">
        <title>The Global Catalogue of Microorganisms (GCM) 10K type strain sequencing project: providing services to taxonomists for standard genome sequencing and annotation.</title>
        <authorList>
            <consortium name="The Broad Institute Genomics Platform"/>
            <consortium name="The Broad Institute Genome Sequencing Center for Infectious Disease"/>
            <person name="Wu L."/>
            <person name="Ma J."/>
        </authorList>
    </citation>
    <scope>NUCLEOTIDE SEQUENCE [LARGE SCALE GENOMIC DNA]</scope>
    <source>
        <strain evidence="4">CECT 7706</strain>
    </source>
</reference>
<dbReference type="Proteomes" id="UP001236663">
    <property type="component" value="Unassembled WGS sequence"/>
</dbReference>
<sequence>MKGKHNFSMDMSRGLMVGLFLMLAAPIFPQQQFKIPIVSEGIYRLSQDQANAWGLGNLDEISLYGEDGALTQKLDSSLFYSKEVPQKKIGDNLYFFLSQPDRVNLQNGEAQLETHPYTDSLFYLIRTGMAPKNPVRNVSEKEVYPLQQSWNGSLIQFHSFKSEEYNLLTSGRSWYGLRTFNNGTQTITLPLPETLPDGQVFIRARMMAQSFSESQFRFSSHGETLGELLIPSIPDSRYAVKGKEALFESILPVAETNGNFSIRFAYTTSNPNGAGYLKDLLVGFPYAPSALPAGVFYNLSENATLISENLHTVWDVSDFHRVKSLGSNQSITTSAKKLVVFDPEQVPEIPKPIAISSPTGLPSGFPELIIVTAPSLLSQAERLAQFKNTQGIATTVVVTQAIYDSFGYGNPDVTSIRNFLAIQWQLGKNLKYVLFFGKGSFDYKQKLGGRPNLVPTYSSRSSLDPLTTFGSDDYFGFLAMGKGHWEESNAGDHELDIGVGRIPAISPGEAAIAVDKIIQYSEATAGPWKRKLLFVADDGDQNIHLRDAERHAAYLHKTHPEFELRKLYLDVFEQDPSEPTVPEAKNKLEEEINSGLLMVNYVGHGNELTWAAEQIFTVPDIDDWAENRRYPIFVTATCEFGRHDSPFLRSGAEELLFAKNKGAIAVLSTGRPVFSSVNFTLNKAFIEAVFDAGGTLTLGEIFKKTKNESLSGSLNRNFSLLGDPSLRLTIPELEAMTTSLKNLQSGLETDTLSGLQRIQYHGEIQDPLTGALISSFDGTYEIRIENEPESVETVGNESPVTTFLDYHQPLFRGTGRVRAGQFEGELLLGNRGLSEEAVTGKIKLYAMDNQRSREAFGGSEIPIQSGNSGVGPDNSGPEMEVFVFDSLETRQLIPTAQSPIWIFLTDESGIDSGNPESITVKLNEKNPVSITDYYTARSGNYRQGYLKFLMQDLMEGTNILEIKATDLLGNTSTTTLQLRVEGSLKFLVETVRSFPNPASNEVHFFISHNRPGENLLLNLSIFSLSGSEIFSLQRRFPKAERFLTDIQWIFLQSKTKYPAKGTYLYQIELFSEEDGTSGRKGGKIIIQ</sequence>
<name>A0ABT8C681_9BACT</name>
<evidence type="ECO:0000313" key="3">
    <source>
        <dbReference type="EMBL" id="MDN3688298.1"/>
    </source>
</evidence>
<organism evidence="3 4">
    <name type="scientific">Cyclobacterium jeungdonense</name>
    <dbReference type="NCBI Taxonomy" id="708087"/>
    <lineage>
        <taxon>Bacteria</taxon>
        <taxon>Pseudomonadati</taxon>
        <taxon>Bacteroidota</taxon>
        <taxon>Cytophagia</taxon>
        <taxon>Cytophagales</taxon>
        <taxon>Cyclobacteriaceae</taxon>
        <taxon>Cyclobacterium</taxon>
    </lineage>
</organism>
<evidence type="ECO:0000259" key="2">
    <source>
        <dbReference type="Pfam" id="PF01364"/>
    </source>
</evidence>
<evidence type="ECO:0000313" key="4">
    <source>
        <dbReference type="Proteomes" id="UP001236663"/>
    </source>
</evidence>
<dbReference type="SUPFAM" id="SSF52129">
    <property type="entry name" value="Caspase-like"/>
    <property type="match status" value="1"/>
</dbReference>